<evidence type="ECO:0000256" key="4">
    <source>
        <dbReference type="SAM" id="MobiDB-lite"/>
    </source>
</evidence>
<dbReference type="Gene3D" id="2.120.10.30">
    <property type="entry name" value="TolB, C-terminal domain"/>
    <property type="match status" value="1"/>
</dbReference>
<gene>
    <name evidence="7" type="primary">LOC113207168</name>
</gene>
<feature type="region of interest" description="Disordered" evidence="4">
    <location>
        <begin position="567"/>
        <end position="586"/>
    </location>
</feature>
<feature type="compositionally biased region" description="Basic and acidic residues" evidence="4">
    <location>
        <begin position="522"/>
        <end position="542"/>
    </location>
</feature>
<evidence type="ECO:0000313" key="7">
    <source>
        <dbReference type="RefSeq" id="XP_026279363.2"/>
    </source>
</evidence>
<dbReference type="GeneID" id="113207168"/>
<sequence>MPSSWTSTRPTMLLLIVMLCTAPLYVFPCEGWVFRGVVPQDAPVVSVAVWESRAFLAVPRVWRDPRDAHCTFLHDGPTLLVAPWPEPGQPCLQHNATLAARLHRARALLRRTPATRAFPNPEEQELARPDCLQSATAVALECARGAARLWVLDSGEVPTHALAPAAGPGRARCPPKVVVYNLRGNNQRLWTRPFDGVPSSAISGLVVDPTTEDTRAYVGYPDAPGGAAIIVLSWKSKAFWQVRLQGMTVPGAQPRPGTTPAPTGRRGRGSRRRLPRQAMRSDQDPREAFPTTFAPSSQWDVAVLRAASKKPRMVIAPRESPFMFDVTLDGLRGPGPDANHRNDALVPTSELGARRLVRKPGPGPSSGLLGDPSGGLLFFQAGPDGGAVMRWDPRLGAGPRGYVVVHRDNGTLPLTSAVFLDGQGAAWAACTTFAPHLGDGGIHHADEDADDYEEEDDESEDESDEENGVINNEDHDDLEIDHFDDGDHYIDNAPPPPPPPPSPTFRRSNSCRYPRAVGWKIREVAQRQDDGSRQDSEEHAAEPQEYVCMSPADAPSKAIRVAPCASAAQTGPSRRVASRTRRPVKEQDDVNTMMITRRAGQFDGSGLRTSAGHHKTVLVHDGHPARGPSARRPRDPTHCVRLHWDE</sequence>
<dbReference type="RefSeq" id="XP_026279363.2">
    <property type="nucleotide sequence ID" value="XM_026423578.2"/>
</dbReference>
<dbReference type="InterPro" id="IPR011042">
    <property type="entry name" value="6-blade_b-propeller_TolB-like"/>
</dbReference>
<evidence type="ECO:0000256" key="2">
    <source>
        <dbReference type="ARBA" id="ARBA00009127"/>
    </source>
</evidence>
<feature type="compositionally biased region" description="Acidic residues" evidence="4">
    <location>
        <begin position="447"/>
        <end position="467"/>
    </location>
</feature>
<name>A0A6J1SF90_FRAOC</name>
<feature type="compositionally biased region" description="Pro residues" evidence="4">
    <location>
        <begin position="493"/>
        <end position="503"/>
    </location>
</feature>
<dbReference type="InterPro" id="IPR017996">
    <property type="entry name" value="MRJP/yellow-related"/>
</dbReference>
<proteinExistence type="inferred from homology"/>
<evidence type="ECO:0000256" key="5">
    <source>
        <dbReference type="SAM" id="SignalP"/>
    </source>
</evidence>
<feature type="compositionally biased region" description="Basic residues" evidence="4">
    <location>
        <begin position="265"/>
        <end position="275"/>
    </location>
</feature>
<organism evidence="6 7">
    <name type="scientific">Frankliniella occidentalis</name>
    <name type="common">Western flower thrips</name>
    <name type="synonym">Euthrips occidentalis</name>
    <dbReference type="NCBI Taxonomy" id="133901"/>
    <lineage>
        <taxon>Eukaryota</taxon>
        <taxon>Metazoa</taxon>
        <taxon>Ecdysozoa</taxon>
        <taxon>Arthropoda</taxon>
        <taxon>Hexapoda</taxon>
        <taxon>Insecta</taxon>
        <taxon>Pterygota</taxon>
        <taxon>Neoptera</taxon>
        <taxon>Paraneoptera</taxon>
        <taxon>Thysanoptera</taxon>
        <taxon>Terebrantia</taxon>
        <taxon>Thripoidea</taxon>
        <taxon>Thripidae</taxon>
        <taxon>Frankliniella</taxon>
    </lineage>
</organism>
<comment type="similarity">
    <text evidence="2">Belongs to the major royal jelly protein family.</text>
</comment>
<keyword evidence="5" id="KW-0732">Signal</keyword>
<keyword evidence="3" id="KW-0964">Secreted</keyword>
<dbReference type="KEGG" id="foc:113207168"/>
<dbReference type="OrthoDB" id="6624404at2759"/>
<feature type="chain" id="PRO_5038645440" evidence="5">
    <location>
        <begin position="29"/>
        <end position="646"/>
    </location>
</feature>
<keyword evidence="6" id="KW-1185">Reference proteome</keyword>
<reference evidence="7" key="1">
    <citation type="submission" date="2025-08" db="UniProtKB">
        <authorList>
            <consortium name="RefSeq"/>
        </authorList>
    </citation>
    <scope>IDENTIFICATION</scope>
    <source>
        <tissue evidence="7">Whole organism</tissue>
    </source>
</reference>
<feature type="compositionally biased region" description="Basic and acidic residues" evidence="4">
    <location>
        <begin position="480"/>
        <end position="490"/>
    </location>
</feature>
<feature type="signal peptide" evidence="5">
    <location>
        <begin position="1"/>
        <end position="28"/>
    </location>
</feature>
<evidence type="ECO:0000256" key="3">
    <source>
        <dbReference type="ARBA" id="ARBA00022525"/>
    </source>
</evidence>
<feature type="compositionally biased region" description="Low complexity" evidence="4">
    <location>
        <begin position="250"/>
        <end position="264"/>
    </location>
</feature>
<dbReference type="GO" id="GO:0005576">
    <property type="term" value="C:extracellular region"/>
    <property type="evidence" value="ECO:0007669"/>
    <property type="project" value="UniProtKB-SubCell"/>
</dbReference>
<feature type="region of interest" description="Disordered" evidence="4">
    <location>
        <begin position="522"/>
        <end position="544"/>
    </location>
</feature>
<evidence type="ECO:0000256" key="1">
    <source>
        <dbReference type="ARBA" id="ARBA00004613"/>
    </source>
</evidence>
<accession>A0A6J1SF90</accession>
<feature type="region of interest" description="Disordered" evidence="4">
    <location>
        <begin position="441"/>
        <end position="510"/>
    </location>
</feature>
<evidence type="ECO:0000313" key="6">
    <source>
        <dbReference type="Proteomes" id="UP000504606"/>
    </source>
</evidence>
<comment type="subcellular location">
    <subcellularLocation>
        <location evidence="1">Secreted</location>
    </subcellularLocation>
</comment>
<dbReference type="Proteomes" id="UP000504606">
    <property type="component" value="Unplaced"/>
</dbReference>
<dbReference type="Pfam" id="PF03022">
    <property type="entry name" value="MRJP"/>
    <property type="match status" value="1"/>
</dbReference>
<dbReference type="AlphaFoldDB" id="A0A6J1SF90"/>
<protein>
    <submittedName>
        <fullName evidence="7">Uncharacterized protein LOC113207168</fullName>
    </submittedName>
</protein>
<feature type="region of interest" description="Disordered" evidence="4">
    <location>
        <begin position="248"/>
        <end position="292"/>
    </location>
</feature>